<sequence length="50" mass="6065">VKNERKEDSSTYTLLIDNAITIMLEWWEISGIYFIQMCFRSMRKSMERCP</sequence>
<keyword evidence="1" id="KW-1133">Transmembrane helix</keyword>
<proteinExistence type="predicted"/>
<dbReference type="AlphaFoldDB" id="A0A0B7B6C9"/>
<feature type="transmembrane region" description="Helical" evidence="1">
    <location>
        <begin position="12"/>
        <end position="35"/>
    </location>
</feature>
<gene>
    <name evidence="2" type="primary">ORF160745</name>
</gene>
<protein>
    <submittedName>
        <fullName evidence="2">Uncharacterized protein</fullName>
    </submittedName>
</protein>
<organism evidence="2">
    <name type="scientific">Arion vulgaris</name>
    <dbReference type="NCBI Taxonomy" id="1028688"/>
    <lineage>
        <taxon>Eukaryota</taxon>
        <taxon>Metazoa</taxon>
        <taxon>Spiralia</taxon>
        <taxon>Lophotrochozoa</taxon>
        <taxon>Mollusca</taxon>
        <taxon>Gastropoda</taxon>
        <taxon>Heterobranchia</taxon>
        <taxon>Euthyneura</taxon>
        <taxon>Panpulmonata</taxon>
        <taxon>Eupulmonata</taxon>
        <taxon>Stylommatophora</taxon>
        <taxon>Helicina</taxon>
        <taxon>Arionoidea</taxon>
        <taxon>Arionidae</taxon>
        <taxon>Arion</taxon>
    </lineage>
</organism>
<reference evidence="2" key="1">
    <citation type="submission" date="2014-12" db="EMBL/GenBank/DDBJ databases">
        <title>Insight into the proteome of Arion vulgaris.</title>
        <authorList>
            <person name="Aradska J."/>
            <person name="Bulat T."/>
            <person name="Smidak R."/>
            <person name="Sarate P."/>
            <person name="Gangsoo J."/>
            <person name="Sialana F."/>
            <person name="Bilban M."/>
            <person name="Lubec G."/>
        </authorList>
    </citation>
    <scope>NUCLEOTIDE SEQUENCE</scope>
    <source>
        <tissue evidence="2">Skin</tissue>
    </source>
</reference>
<evidence type="ECO:0000313" key="2">
    <source>
        <dbReference type="EMBL" id="CEK87680.1"/>
    </source>
</evidence>
<accession>A0A0B7B6C9</accession>
<keyword evidence="1" id="KW-0812">Transmembrane</keyword>
<name>A0A0B7B6C9_9EUPU</name>
<keyword evidence="1" id="KW-0472">Membrane</keyword>
<feature type="non-terminal residue" evidence="2">
    <location>
        <position position="1"/>
    </location>
</feature>
<evidence type="ECO:0000256" key="1">
    <source>
        <dbReference type="SAM" id="Phobius"/>
    </source>
</evidence>
<dbReference type="EMBL" id="HACG01040815">
    <property type="protein sequence ID" value="CEK87680.1"/>
    <property type="molecule type" value="Transcribed_RNA"/>
</dbReference>